<reference evidence="2" key="1">
    <citation type="submission" date="2023-01" db="EMBL/GenBank/DDBJ databases">
        <title>The chitinases involved in constricting ring structure development in the nematode-trapping fungus Drechslerella dactyloides.</title>
        <authorList>
            <person name="Wang R."/>
            <person name="Zhang L."/>
            <person name="Tang P."/>
            <person name="Li S."/>
            <person name="Liang L."/>
        </authorList>
    </citation>
    <scope>NUCLEOTIDE SEQUENCE</scope>
    <source>
        <strain evidence="2">YMF1.00031</strain>
    </source>
</reference>
<comment type="caution">
    <text evidence="2">The sequence shown here is derived from an EMBL/GenBank/DDBJ whole genome shotgun (WGS) entry which is preliminary data.</text>
</comment>
<accession>A0AAD6J055</accession>
<dbReference type="EMBL" id="JAQGDS010000004">
    <property type="protein sequence ID" value="KAJ6261512.1"/>
    <property type="molecule type" value="Genomic_DNA"/>
</dbReference>
<keyword evidence="3" id="KW-1185">Reference proteome</keyword>
<evidence type="ECO:0000256" key="1">
    <source>
        <dbReference type="SAM" id="Phobius"/>
    </source>
</evidence>
<sequence length="73" mass="7579">MALPTSILARQFSHHAARQPGSRTSTLIMYGYLIGGFTTPFIAPAILGRNGASHSAADSQSTLGGFGGHCCSR</sequence>
<keyword evidence="1" id="KW-0472">Membrane</keyword>
<proteinExistence type="predicted"/>
<evidence type="ECO:0000313" key="3">
    <source>
        <dbReference type="Proteomes" id="UP001221413"/>
    </source>
</evidence>
<organism evidence="2 3">
    <name type="scientific">Drechslerella dactyloides</name>
    <name type="common">Nematode-trapping fungus</name>
    <name type="synonym">Arthrobotrys dactyloides</name>
    <dbReference type="NCBI Taxonomy" id="74499"/>
    <lineage>
        <taxon>Eukaryota</taxon>
        <taxon>Fungi</taxon>
        <taxon>Dikarya</taxon>
        <taxon>Ascomycota</taxon>
        <taxon>Pezizomycotina</taxon>
        <taxon>Orbiliomycetes</taxon>
        <taxon>Orbiliales</taxon>
        <taxon>Orbiliaceae</taxon>
        <taxon>Drechslerella</taxon>
    </lineage>
</organism>
<name>A0AAD6J055_DREDA</name>
<protein>
    <submittedName>
        <fullName evidence="2">Uncharacterized protein</fullName>
    </submittedName>
</protein>
<keyword evidence="1" id="KW-1133">Transmembrane helix</keyword>
<feature type="transmembrane region" description="Helical" evidence="1">
    <location>
        <begin position="27"/>
        <end position="47"/>
    </location>
</feature>
<gene>
    <name evidence="2" type="ORF">Dda_4182</name>
</gene>
<evidence type="ECO:0000313" key="2">
    <source>
        <dbReference type="EMBL" id="KAJ6261512.1"/>
    </source>
</evidence>
<keyword evidence="1" id="KW-0812">Transmembrane</keyword>
<dbReference type="Proteomes" id="UP001221413">
    <property type="component" value="Unassembled WGS sequence"/>
</dbReference>
<dbReference type="AlphaFoldDB" id="A0AAD6J055"/>